<feature type="transmembrane region" description="Helical" evidence="6">
    <location>
        <begin position="58"/>
        <end position="78"/>
    </location>
</feature>
<keyword evidence="4 6" id="KW-1133">Transmembrane helix</keyword>
<dbReference type="PROSITE" id="PS50850">
    <property type="entry name" value="MFS"/>
    <property type="match status" value="1"/>
</dbReference>
<feature type="transmembrane region" description="Helical" evidence="6">
    <location>
        <begin position="354"/>
        <end position="380"/>
    </location>
</feature>
<keyword evidence="8" id="KW-0808">Transferase</keyword>
<evidence type="ECO:0000313" key="9">
    <source>
        <dbReference type="Proteomes" id="UP000248168"/>
    </source>
</evidence>
<keyword evidence="2 8" id="KW-0436">Ligase</keyword>
<feature type="transmembrane region" description="Helical" evidence="6">
    <location>
        <begin position="386"/>
        <end position="414"/>
    </location>
</feature>
<accession>A0A330L0C6</accession>
<dbReference type="InterPro" id="IPR020845">
    <property type="entry name" value="AMP-binding_CS"/>
</dbReference>
<evidence type="ECO:0000256" key="2">
    <source>
        <dbReference type="ARBA" id="ARBA00022598"/>
    </source>
</evidence>
<name>A0A330L0C6_9BACT</name>
<feature type="transmembrane region" description="Helical" evidence="6">
    <location>
        <begin position="227"/>
        <end position="246"/>
    </location>
</feature>
<dbReference type="EC" id="6.2.1.20" evidence="8"/>
<evidence type="ECO:0000256" key="4">
    <source>
        <dbReference type="ARBA" id="ARBA00022989"/>
    </source>
</evidence>
<dbReference type="Gene3D" id="1.20.1250.20">
    <property type="entry name" value="MFS general substrate transporter like domains"/>
    <property type="match status" value="1"/>
</dbReference>
<dbReference type="PANTHER" id="PTHR24096">
    <property type="entry name" value="LONG-CHAIN-FATTY-ACID--COA LIGASE"/>
    <property type="match status" value="1"/>
</dbReference>
<comment type="similarity">
    <text evidence="1">Belongs to the ATP-dependent AMP-binding enzyme family.</text>
</comment>
<gene>
    <name evidence="8" type="ORF">NITLEN_10304</name>
</gene>
<evidence type="ECO:0000256" key="6">
    <source>
        <dbReference type="SAM" id="Phobius"/>
    </source>
</evidence>
<dbReference type="Pfam" id="PF00501">
    <property type="entry name" value="AMP-binding"/>
    <property type="match status" value="1"/>
</dbReference>
<dbReference type="GO" id="GO:0008922">
    <property type="term" value="F:long-chain fatty acid [acyl-carrier-protein] ligase activity"/>
    <property type="evidence" value="ECO:0007669"/>
    <property type="project" value="UniProtKB-EC"/>
</dbReference>
<feature type="transmembrane region" description="Helical" evidence="6">
    <location>
        <begin position="184"/>
        <end position="206"/>
    </location>
</feature>
<dbReference type="RefSeq" id="WP_121987783.1">
    <property type="nucleotide sequence ID" value="NZ_OUNR01000001.1"/>
</dbReference>
<reference evidence="9" key="1">
    <citation type="submission" date="2018-04" db="EMBL/GenBank/DDBJ databases">
        <authorList>
            <person name="Lucker S."/>
            <person name="Sakoula D."/>
        </authorList>
    </citation>
    <scope>NUCLEOTIDE SEQUENCE [LARGE SCALE GENOMIC DNA]</scope>
</reference>
<keyword evidence="3 6" id="KW-0812">Transmembrane</keyword>
<feature type="transmembrane region" description="Helical" evidence="6">
    <location>
        <begin position="295"/>
        <end position="314"/>
    </location>
</feature>
<feature type="transmembrane region" description="Helical" evidence="6">
    <location>
        <begin position="85"/>
        <end position="107"/>
    </location>
</feature>
<organism evidence="8 9">
    <name type="scientific">Nitrospira lenta</name>
    <dbReference type="NCBI Taxonomy" id="1436998"/>
    <lineage>
        <taxon>Bacteria</taxon>
        <taxon>Pseudomonadati</taxon>
        <taxon>Nitrospirota</taxon>
        <taxon>Nitrospiria</taxon>
        <taxon>Nitrospirales</taxon>
        <taxon>Nitrospiraceae</taxon>
        <taxon>Nitrospira</taxon>
    </lineage>
</organism>
<dbReference type="InterPro" id="IPR002123">
    <property type="entry name" value="Plipid/glycerol_acylTrfase"/>
</dbReference>
<dbReference type="GO" id="GO:0008779">
    <property type="term" value="F:acyl-[acyl-carrier-protein]-phospholipid O-acyltransferase activity"/>
    <property type="evidence" value="ECO:0007669"/>
    <property type="project" value="UniProtKB-EC"/>
</dbReference>
<evidence type="ECO:0000313" key="8">
    <source>
        <dbReference type="EMBL" id="SPP63218.1"/>
    </source>
</evidence>
<proteinExistence type="inferred from homology"/>
<dbReference type="Proteomes" id="UP000248168">
    <property type="component" value="Unassembled WGS sequence"/>
</dbReference>
<dbReference type="AlphaFoldDB" id="A0A330L0C6"/>
<dbReference type="Pfam" id="PF07690">
    <property type="entry name" value="MFS_1"/>
    <property type="match status" value="1"/>
</dbReference>
<evidence type="ECO:0000256" key="5">
    <source>
        <dbReference type="ARBA" id="ARBA00023136"/>
    </source>
</evidence>
<dbReference type="NCBIfam" id="NF006386">
    <property type="entry name" value="PRK08633.1"/>
    <property type="match status" value="1"/>
</dbReference>
<keyword evidence="8" id="KW-0012">Acyltransferase</keyword>
<dbReference type="Gene3D" id="3.40.50.12780">
    <property type="entry name" value="N-terminal domain of ligase-like"/>
    <property type="match status" value="1"/>
</dbReference>
<dbReference type="EC" id="2.3.1.40" evidence="8"/>
<feature type="transmembrane region" description="Helical" evidence="6">
    <location>
        <begin position="152"/>
        <end position="172"/>
    </location>
</feature>
<dbReference type="SUPFAM" id="SSF69593">
    <property type="entry name" value="Glycerol-3-phosphate (1)-acyltransferase"/>
    <property type="match status" value="1"/>
</dbReference>
<sequence length="1141" mass="121519">MSIPSSHPLRGLLIAQFFGAFNDNAWKLIVALLGIRQVAATLAPGADLEAASQSQTTLTFVIFTLPLVLISLVAGVVADRISKRTVIVSMKAVEVGLMAAGTVALFIDQAGGWLPLIVLGCMGAHSALFSPAKYGILPEILPHDRLTQGNGILELSTFLAILGGTAVGGMLLEGAGSSTWLAPLALTLFSLIGFGASLTVPSVPVARTEGGIGSTLGGAIHAVRASQTLLLTILGAAFFWTIASLVGQDMLVYAKTVLTLPDSLSGLPLAVLSIGIGAGAMLAGKLSGERIEYGLIPMGAIGIWVFLLLLGLLGPALYGTLILMAGLGLSCGLFVVPINSLIQWHAPTDRRGSIIALSNTCTYSGVLMGSLSGGILASLGLSSTGILLAAAAATFAGTLWALWLVPGAFVRLVLMLLTKTLYRVRIVEPAHVPQTGGALLVPNHMSLVDGFLLIASLDRPVRFVVDAAYATHPLFKWLMDIMQVIPISSSGGPRVILRALRSAGQALDDGELVCIFPEGQITRTGTLLPFRRGFERIVKGRTVPIIPVHLDRVWGSLFSFVKGRFIWKLPEQIPYPVTVSFGAPQPAGTPAHELRRLVRELGEAAWRLRKADQQPIHRPVITAWRRHPLTFAMADASRPRITGLKALIGTVTLARAMRTHWRGQRHVGLLLPPSVPGALLNVAAALAGKTSVNLNYTVGRVGLESAVTQADLKTVLTSRLFIDKAKLEIPGSVTVLYLEDIARTISGGEKFTALLLGLFAPIGLLERACGREQPISLDDLATIIFSSGSTGEPKGVMLSHFAINANVDGAGQVIHISQADRALGILPFFHSFGYMLLWFYARNNTGIVFHPSPLDVGAIGELCSQYRISLLVVTPTFLQLYLRRCTPEQFSNLRVVLTGAEKLPLRLVQAFQDKFGITPVEGYGVTECAPVISANCPDFRASGFYQVASRRGTVGQPFPGVSVRIVDPETWAILPPGQSGMLLVKGPNVMSGYLGREDLTAKAMKDGWYITGDIATLDDDGFLTITDRLSRFSKIGGEMVPHGKVEEALQQAAGADLQVFAVTGLPDEKKGERLAVLYTIDDAMLPTVLDKLATSGLPNLFIPAKNQFVKVDALPILGTGKLDLRGVKRIAMERLAQDSAP</sequence>
<dbReference type="InterPro" id="IPR036259">
    <property type="entry name" value="MFS_trans_sf"/>
</dbReference>
<dbReference type="PANTHER" id="PTHR24096:SF149">
    <property type="entry name" value="AMP-BINDING DOMAIN-CONTAINING PROTEIN-RELATED"/>
    <property type="match status" value="1"/>
</dbReference>
<dbReference type="OrthoDB" id="9803968at2"/>
<dbReference type="EMBL" id="OUNR01000001">
    <property type="protein sequence ID" value="SPP63218.1"/>
    <property type="molecule type" value="Genomic_DNA"/>
</dbReference>
<evidence type="ECO:0000259" key="7">
    <source>
        <dbReference type="PROSITE" id="PS50850"/>
    </source>
</evidence>
<dbReference type="SMART" id="SM00563">
    <property type="entry name" value="PlsC"/>
    <property type="match status" value="1"/>
</dbReference>
<keyword evidence="5 6" id="KW-0472">Membrane</keyword>
<dbReference type="InterPro" id="IPR020846">
    <property type="entry name" value="MFS_dom"/>
</dbReference>
<dbReference type="CDD" id="cd07989">
    <property type="entry name" value="LPLAT_AGPAT-like"/>
    <property type="match status" value="1"/>
</dbReference>
<dbReference type="PROSITE" id="PS00455">
    <property type="entry name" value="AMP_BINDING"/>
    <property type="match status" value="1"/>
</dbReference>
<dbReference type="GO" id="GO:0016405">
    <property type="term" value="F:CoA-ligase activity"/>
    <property type="evidence" value="ECO:0007669"/>
    <property type="project" value="TreeGrafter"/>
</dbReference>
<dbReference type="InterPro" id="IPR042099">
    <property type="entry name" value="ANL_N_sf"/>
</dbReference>
<feature type="transmembrane region" description="Helical" evidence="6">
    <location>
        <begin position="113"/>
        <end position="132"/>
    </location>
</feature>
<dbReference type="InParanoid" id="A0A330L0C6"/>
<dbReference type="Gene3D" id="3.30.300.30">
    <property type="match status" value="1"/>
</dbReference>
<dbReference type="FunCoup" id="A0A330L0C6">
    <property type="interactions" value="105"/>
</dbReference>
<dbReference type="Pfam" id="PF01553">
    <property type="entry name" value="Acyltransferase"/>
    <property type="match status" value="1"/>
</dbReference>
<keyword evidence="9" id="KW-1185">Reference proteome</keyword>
<evidence type="ECO:0000256" key="1">
    <source>
        <dbReference type="ARBA" id="ARBA00006432"/>
    </source>
</evidence>
<feature type="domain" description="Major facilitator superfamily (MFS) profile" evidence="7">
    <location>
        <begin position="12"/>
        <end position="409"/>
    </location>
</feature>
<evidence type="ECO:0000256" key="3">
    <source>
        <dbReference type="ARBA" id="ARBA00022692"/>
    </source>
</evidence>
<feature type="transmembrane region" description="Helical" evidence="6">
    <location>
        <begin position="266"/>
        <end position="283"/>
    </location>
</feature>
<dbReference type="InterPro" id="IPR045851">
    <property type="entry name" value="AMP-bd_C_sf"/>
</dbReference>
<feature type="transmembrane region" description="Helical" evidence="6">
    <location>
        <begin position="320"/>
        <end position="342"/>
    </location>
</feature>
<protein>
    <submittedName>
        <fullName evidence="8">Putative fused MFS-type Permease and bifunctional Acyl-(Acyl-carrier-protein)-phospholipid O-acyltransferase/Acyl-(Acyl-carrier-protein) synthetase</fullName>
        <ecNumber evidence="8">2.3.1.40</ecNumber>
        <ecNumber evidence="8">6.2.1.20</ecNumber>
    </submittedName>
</protein>
<dbReference type="GO" id="GO:0022857">
    <property type="term" value="F:transmembrane transporter activity"/>
    <property type="evidence" value="ECO:0007669"/>
    <property type="project" value="InterPro"/>
</dbReference>
<feature type="transmembrane region" description="Helical" evidence="6">
    <location>
        <begin position="822"/>
        <end position="841"/>
    </location>
</feature>
<dbReference type="SUPFAM" id="SSF56801">
    <property type="entry name" value="Acetyl-CoA synthetase-like"/>
    <property type="match status" value="1"/>
</dbReference>
<dbReference type="CDD" id="cd06173">
    <property type="entry name" value="MFS_MefA_like"/>
    <property type="match status" value="1"/>
</dbReference>
<dbReference type="SUPFAM" id="SSF103473">
    <property type="entry name" value="MFS general substrate transporter"/>
    <property type="match status" value="1"/>
</dbReference>
<dbReference type="InterPro" id="IPR011701">
    <property type="entry name" value="MFS"/>
</dbReference>
<dbReference type="InterPro" id="IPR000873">
    <property type="entry name" value="AMP-dep_synth/lig_dom"/>
</dbReference>